<keyword evidence="3" id="KW-0238">DNA-binding</keyword>
<feature type="domain" description="HTH araC/xylS-type" evidence="7">
    <location>
        <begin position="187"/>
        <end position="283"/>
    </location>
</feature>
<accession>A0ABW7M450</accession>
<name>A0ABW7M450_9PSED</name>
<dbReference type="PRINTS" id="PR00032">
    <property type="entry name" value="HTHARAC"/>
</dbReference>
<evidence type="ECO:0000256" key="5">
    <source>
        <dbReference type="ARBA" id="ARBA00023163"/>
    </source>
</evidence>
<dbReference type="PROSITE" id="PS01124">
    <property type="entry name" value="HTH_ARAC_FAMILY_2"/>
    <property type="match status" value="1"/>
</dbReference>
<dbReference type="InterPro" id="IPR018060">
    <property type="entry name" value="HTH_AraC"/>
</dbReference>
<evidence type="ECO:0000256" key="6">
    <source>
        <dbReference type="ARBA" id="ARBA00037345"/>
    </source>
</evidence>
<dbReference type="InterPro" id="IPR050204">
    <property type="entry name" value="AraC_XylS_family_regulators"/>
</dbReference>
<dbReference type="PROSITE" id="PS00041">
    <property type="entry name" value="HTH_ARAC_FAMILY_1"/>
    <property type="match status" value="1"/>
</dbReference>
<comment type="subcellular location">
    <subcellularLocation>
        <location evidence="1">Cytoplasm</location>
    </subcellularLocation>
</comment>
<comment type="caution">
    <text evidence="8">The sequence shown here is derived from an EMBL/GenBank/DDBJ whole genome shotgun (WGS) entry which is preliminary data.</text>
</comment>
<dbReference type="InterPro" id="IPR020449">
    <property type="entry name" value="Tscrpt_reg_AraC-type_HTH"/>
</dbReference>
<dbReference type="SUPFAM" id="SSF51215">
    <property type="entry name" value="Regulatory protein AraC"/>
    <property type="match status" value="1"/>
</dbReference>
<evidence type="ECO:0000256" key="3">
    <source>
        <dbReference type="ARBA" id="ARBA00023125"/>
    </source>
</evidence>
<dbReference type="InterPro" id="IPR037923">
    <property type="entry name" value="HTH-like"/>
</dbReference>
<evidence type="ECO:0000259" key="7">
    <source>
        <dbReference type="PROSITE" id="PS01124"/>
    </source>
</evidence>
<keyword evidence="4" id="KW-0010">Activator</keyword>
<dbReference type="Pfam" id="PF12833">
    <property type="entry name" value="HTH_18"/>
    <property type="match status" value="1"/>
</dbReference>
<keyword evidence="9" id="KW-1185">Reference proteome</keyword>
<dbReference type="PANTHER" id="PTHR46796">
    <property type="entry name" value="HTH-TYPE TRANSCRIPTIONAL ACTIVATOR RHAS-RELATED"/>
    <property type="match status" value="1"/>
</dbReference>
<dbReference type="SUPFAM" id="SSF46689">
    <property type="entry name" value="Homeodomain-like"/>
    <property type="match status" value="2"/>
</dbReference>
<proteinExistence type="predicted"/>
<dbReference type="RefSeq" id="WP_261742406.1">
    <property type="nucleotide sequence ID" value="NZ_JBINXA010000018.1"/>
</dbReference>
<dbReference type="Proteomes" id="UP001609821">
    <property type="component" value="Unassembled WGS sequence"/>
</dbReference>
<evidence type="ECO:0000313" key="9">
    <source>
        <dbReference type="Proteomes" id="UP001609821"/>
    </source>
</evidence>
<comment type="function">
    <text evidence="6">Regulatory protein of the TOL plasmid xyl operons. XylS activates the xylXYZLTEGFJQKIH operon required for the degradation of toluene, m-xylene and p-xylene.</text>
</comment>
<dbReference type="InterPro" id="IPR003313">
    <property type="entry name" value="AraC-bd"/>
</dbReference>
<evidence type="ECO:0000256" key="2">
    <source>
        <dbReference type="ARBA" id="ARBA00023015"/>
    </source>
</evidence>
<protein>
    <submittedName>
        <fullName evidence="8">AraC family transcriptional regulator</fullName>
    </submittedName>
</protein>
<dbReference type="InterPro" id="IPR018062">
    <property type="entry name" value="HTH_AraC-typ_CS"/>
</dbReference>
<evidence type="ECO:0000313" key="8">
    <source>
        <dbReference type="EMBL" id="MFH6568682.1"/>
    </source>
</evidence>
<sequence length="283" mass="31538">MPASTQTNPAAIDPSCATPRFWRDAQLPFIEARSIADGRKVCYARHSHEIFSIGAITSGCCNYLHEKTCHSISAGTVVLMNPGDVHACNPLDDQPWSYVMLYVDAQWLAGIEQGFAEEASEVFQPVAATHTQSAALFNGLTGLYAQLVDPHRDVLAKHEAAVLFFSSMQQELGRSVALRKPANVRVERAAEYIDEHFLRTIRLQDICAAASLSEAYLIRAFEQRYHMTPHAYLINRRIQHAQTQLREGALIADIAQQTGFADQAHFQRVFKKHLAATPGQYKT</sequence>
<dbReference type="InterPro" id="IPR009057">
    <property type="entry name" value="Homeodomain-like_sf"/>
</dbReference>
<dbReference type="EMBL" id="JBINXB010000049">
    <property type="protein sequence ID" value="MFH6568682.1"/>
    <property type="molecule type" value="Genomic_DNA"/>
</dbReference>
<dbReference type="Gene3D" id="1.10.10.60">
    <property type="entry name" value="Homeodomain-like"/>
    <property type="match status" value="2"/>
</dbReference>
<dbReference type="Pfam" id="PF02311">
    <property type="entry name" value="AraC_binding"/>
    <property type="match status" value="1"/>
</dbReference>
<evidence type="ECO:0000256" key="1">
    <source>
        <dbReference type="ARBA" id="ARBA00004496"/>
    </source>
</evidence>
<evidence type="ECO:0000256" key="4">
    <source>
        <dbReference type="ARBA" id="ARBA00023159"/>
    </source>
</evidence>
<dbReference type="PANTHER" id="PTHR46796:SF2">
    <property type="entry name" value="TRANSCRIPTIONAL REGULATORY PROTEIN"/>
    <property type="match status" value="1"/>
</dbReference>
<reference evidence="8 9" key="1">
    <citation type="submission" date="2024-10" db="EMBL/GenBank/DDBJ databases">
        <title>Aeromonas and Pseudomonas from the Cagarras Archipelago, Rio de Janeiro, Brazil.</title>
        <authorList>
            <person name="Canellas A.L.B."/>
            <person name="Laport M.S."/>
        </authorList>
    </citation>
    <scope>NUCLEOTIDE SEQUENCE [LARGE SCALE GENOMIC DNA]</scope>
    <source>
        <strain evidence="8 9">CPF-4</strain>
    </source>
</reference>
<keyword evidence="5" id="KW-0804">Transcription</keyword>
<gene>
    <name evidence="8" type="ORF">ACHMWK_22250</name>
</gene>
<keyword evidence="2" id="KW-0805">Transcription regulation</keyword>
<organism evidence="8 9">
    <name type="scientific">Pseudomonas kulmbachensis</name>
    <dbReference type="NCBI Taxonomy" id="3043408"/>
    <lineage>
        <taxon>Bacteria</taxon>
        <taxon>Pseudomonadati</taxon>
        <taxon>Pseudomonadota</taxon>
        <taxon>Gammaproteobacteria</taxon>
        <taxon>Pseudomonadales</taxon>
        <taxon>Pseudomonadaceae</taxon>
        <taxon>Pseudomonas</taxon>
    </lineage>
</organism>
<dbReference type="SMART" id="SM00342">
    <property type="entry name" value="HTH_ARAC"/>
    <property type="match status" value="1"/>
</dbReference>